<name>A0A2P2PUH1_RHIMU</name>
<dbReference type="EMBL" id="GGEC01077896">
    <property type="protein sequence ID" value="MBX58380.1"/>
    <property type="molecule type" value="Transcribed_RNA"/>
</dbReference>
<organism evidence="1">
    <name type="scientific">Rhizophora mucronata</name>
    <name type="common">Asiatic mangrove</name>
    <dbReference type="NCBI Taxonomy" id="61149"/>
    <lineage>
        <taxon>Eukaryota</taxon>
        <taxon>Viridiplantae</taxon>
        <taxon>Streptophyta</taxon>
        <taxon>Embryophyta</taxon>
        <taxon>Tracheophyta</taxon>
        <taxon>Spermatophyta</taxon>
        <taxon>Magnoliopsida</taxon>
        <taxon>eudicotyledons</taxon>
        <taxon>Gunneridae</taxon>
        <taxon>Pentapetalae</taxon>
        <taxon>rosids</taxon>
        <taxon>fabids</taxon>
        <taxon>Malpighiales</taxon>
        <taxon>Rhizophoraceae</taxon>
        <taxon>Rhizophora</taxon>
    </lineage>
</organism>
<evidence type="ECO:0000313" key="1">
    <source>
        <dbReference type="EMBL" id="MBX58380.1"/>
    </source>
</evidence>
<reference evidence="1" key="1">
    <citation type="submission" date="2018-02" db="EMBL/GenBank/DDBJ databases">
        <title>Rhizophora mucronata_Transcriptome.</title>
        <authorList>
            <person name="Meera S.P."/>
            <person name="Sreeshan A."/>
            <person name="Augustine A."/>
        </authorList>
    </citation>
    <scope>NUCLEOTIDE SEQUENCE</scope>
    <source>
        <tissue evidence="1">Leaf</tissue>
    </source>
</reference>
<sequence length="48" mass="5108">MYLASAPPVPFEQHIFCSLVVEAFDGADIGADEGDLRGGVSEGTLRLR</sequence>
<proteinExistence type="predicted"/>
<accession>A0A2P2PUH1</accession>
<protein>
    <submittedName>
        <fullName evidence="1">Uncharacterized protein</fullName>
    </submittedName>
</protein>
<dbReference type="AlphaFoldDB" id="A0A2P2PUH1"/>